<organism evidence="2 3">
    <name type="scientific">Candidatus Sulfobium mesophilum</name>
    <dbReference type="NCBI Taxonomy" id="2016548"/>
    <lineage>
        <taxon>Bacteria</taxon>
        <taxon>Pseudomonadati</taxon>
        <taxon>Nitrospirota</taxon>
        <taxon>Nitrospiria</taxon>
        <taxon>Nitrospirales</taxon>
        <taxon>Nitrospiraceae</taxon>
        <taxon>Candidatus Sulfobium</taxon>
    </lineage>
</organism>
<evidence type="ECO:0000259" key="1">
    <source>
        <dbReference type="Pfam" id="PF08534"/>
    </source>
</evidence>
<proteinExistence type="predicted"/>
<feature type="domain" description="Redoxin" evidence="1">
    <location>
        <begin position="2"/>
        <end position="75"/>
    </location>
</feature>
<evidence type="ECO:0000313" key="3">
    <source>
        <dbReference type="Proteomes" id="UP000245125"/>
    </source>
</evidence>
<sequence>MEELYKEFGDRIDFFGINLGYRGKIEEFVNNNRISFPVAYDDGDKVTAAFGALIETNILIDRSGVITYRERGLQEDIAEYLRKVL</sequence>
<gene>
    <name evidence="2" type="ORF">NBG4_490020</name>
</gene>
<name>A0A2U3QIL7_9BACT</name>
<dbReference type="Gene3D" id="3.40.30.10">
    <property type="entry name" value="Glutaredoxin"/>
    <property type="match status" value="1"/>
</dbReference>
<accession>A0A2U3QIL7</accession>
<dbReference type="InterPro" id="IPR036249">
    <property type="entry name" value="Thioredoxin-like_sf"/>
</dbReference>
<keyword evidence="3" id="KW-1185">Reference proteome</keyword>
<dbReference type="SUPFAM" id="SSF52833">
    <property type="entry name" value="Thioredoxin-like"/>
    <property type="match status" value="1"/>
</dbReference>
<evidence type="ECO:0000313" key="2">
    <source>
        <dbReference type="EMBL" id="SPQ01261.1"/>
    </source>
</evidence>
<reference evidence="3" key="1">
    <citation type="submission" date="2018-03" db="EMBL/GenBank/DDBJ databases">
        <authorList>
            <person name="Zecchin S."/>
        </authorList>
    </citation>
    <scope>NUCLEOTIDE SEQUENCE [LARGE SCALE GENOMIC DNA]</scope>
</reference>
<protein>
    <recommendedName>
        <fullName evidence="1">Redoxin domain-containing protein</fullName>
    </recommendedName>
</protein>
<dbReference type="GO" id="GO:0016491">
    <property type="term" value="F:oxidoreductase activity"/>
    <property type="evidence" value="ECO:0007669"/>
    <property type="project" value="InterPro"/>
</dbReference>
<dbReference type="Proteomes" id="UP000245125">
    <property type="component" value="Unassembled WGS sequence"/>
</dbReference>
<dbReference type="CDD" id="cd02966">
    <property type="entry name" value="TlpA_like_family"/>
    <property type="match status" value="1"/>
</dbReference>
<dbReference type="AlphaFoldDB" id="A0A2U3QIL7"/>
<dbReference type="Pfam" id="PF08534">
    <property type="entry name" value="Redoxin"/>
    <property type="match status" value="1"/>
</dbReference>
<dbReference type="OrthoDB" id="9811352at2"/>
<dbReference type="InterPro" id="IPR013740">
    <property type="entry name" value="Redoxin"/>
</dbReference>
<dbReference type="EMBL" id="OUUY01000096">
    <property type="protein sequence ID" value="SPQ01261.1"/>
    <property type="molecule type" value="Genomic_DNA"/>
</dbReference>